<feature type="compositionally biased region" description="Basic and acidic residues" evidence="1">
    <location>
        <begin position="1026"/>
        <end position="1040"/>
    </location>
</feature>
<evidence type="ECO:0000313" key="3">
    <source>
        <dbReference type="EMBL" id="MDQ0470339.1"/>
    </source>
</evidence>
<feature type="transmembrane region" description="Helical" evidence="2">
    <location>
        <begin position="359"/>
        <end position="380"/>
    </location>
</feature>
<feature type="transmembrane region" description="Helical" evidence="2">
    <location>
        <begin position="985"/>
        <end position="1010"/>
    </location>
</feature>
<protein>
    <submittedName>
        <fullName evidence="3">HAE1 family hydrophobic/amphiphilic exporter-1</fullName>
    </submittedName>
</protein>
<dbReference type="Gene3D" id="3.30.70.1430">
    <property type="entry name" value="Multidrug efflux transporter AcrB pore domain"/>
    <property type="match status" value="2"/>
</dbReference>
<evidence type="ECO:0000256" key="2">
    <source>
        <dbReference type="SAM" id="Phobius"/>
    </source>
</evidence>
<accession>A0ABU0JAN7</accession>
<feature type="transmembrane region" description="Helical" evidence="2">
    <location>
        <begin position="524"/>
        <end position="545"/>
    </location>
</feature>
<organism evidence="3 4">
    <name type="scientific">Labrys wisconsinensis</name>
    <dbReference type="NCBI Taxonomy" id="425677"/>
    <lineage>
        <taxon>Bacteria</taxon>
        <taxon>Pseudomonadati</taxon>
        <taxon>Pseudomonadota</taxon>
        <taxon>Alphaproteobacteria</taxon>
        <taxon>Hyphomicrobiales</taxon>
        <taxon>Xanthobacteraceae</taxon>
        <taxon>Labrys</taxon>
    </lineage>
</organism>
<keyword evidence="4" id="KW-1185">Reference proteome</keyword>
<dbReference type="Gene3D" id="3.30.2090.10">
    <property type="entry name" value="Multidrug efflux transporter AcrB TolC docking domain, DN and DC subdomains"/>
    <property type="match status" value="2"/>
</dbReference>
<dbReference type="SUPFAM" id="SSF82866">
    <property type="entry name" value="Multidrug efflux transporter AcrB transmembrane domain"/>
    <property type="match status" value="2"/>
</dbReference>
<feature type="transmembrane region" description="Helical" evidence="2">
    <location>
        <begin position="335"/>
        <end position="352"/>
    </location>
</feature>
<feature type="transmembrane region" description="Helical" evidence="2">
    <location>
        <begin position="957"/>
        <end position="979"/>
    </location>
</feature>
<evidence type="ECO:0000313" key="4">
    <source>
        <dbReference type="Proteomes" id="UP001242480"/>
    </source>
</evidence>
<feature type="transmembrane region" description="Helical" evidence="2">
    <location>
        <begin position="430"/>
        <end position="450"/>
    </location>
</feature>
<dbReference type="RefSeq" id="WP_307274173.1">
    <property type="nucleotide sequence ID" value="NZ_JAUSVX010000005.1"/>
</dbReference>
<dbReference type="Pfam" id="PF00873">
    <property type="entry name" value="ACR_tran"/>
    <property type="match status" value="1"/>
</dbReference>
<name>A0ABU0JAN7_9HYPH</name>
<reference evidence="3 4" key="1">
    <citation type="submission" date="2023-07" db="EMBL/GenBank/DDBJ databases">
        <title>Genomic Encyclopedia of Type Strains, Phase IV (KMG-IV): sequencing the most valuable type-strain genomes for metagenomic binning, comparative biology and taxonomic classification.</title>
        <authorList>
            <person name="Goeker M."/>
        </authorList>
    </citation>
    <scope>NUCLEOTIDE SEQUENCE [LARGE SCALE GENOMIC DNA]</scope>
    <source>
        <strain evidence="3 4">DSM 19619</strain>
    </source>
</reference>
<dbReference type="SUPFAM" id="SSF82714">
    <property type="entry name" value="Multidrug efflux transporter AcrB TolC docking domain, DN and DC subdomains"/>
    <property type="match status" value="2"/>
</dbReference>
<dbReference type="PANTHER" id="PTHR32063:SF21">
    <property type="entry name" value="MULTIDRUG RESISTANCE PROTEIN MDTB"/>
    <property type="match status" value="1"/>
</dbReference>
<feature type="transmembrane region" description="Helical" evidence="2">
    <location>
        <begin position="12"/>
        <end position="28"/>
    </location>
</feature>
<keyword evidence="2" id="KW-0472">Membrane</keyword>
<gene>
    <name evidence="3" type="ORF">QO011_003355</name>
</gene>
<evidence type="ECO:0000256" key="1">
    <source>
        <dbReference type="SAM" id="MobiDB-lite"/>
    </source>
</evidence>
<dbReference type="Gene3D" id="1.20.1640.10">
    <property type="entry name" value="Multidrug efflux transporter AcrB transmembrane domain"/>
    <property type="match status" value="2"/>
</dbReference>
<keyword evidence="2" id="KW-0812">Transmembrane</keyword>
<dbReference type="Gene3D" id="3.30.70.1320">
    <property type="entry name" value="Multidrug efflux transporter AcrB pore domain like"/>
    <property type="match status" value="1"/>
</dbReference>
<dbReference type="Gene3D" id="3.30.70.1440">
    <property type="entry name" value="Multidrug efflux transporter AcrB pore domain"/>
    <property type="match status" value="1"/>
</dbReference>
<feature type="region of interest" description="Disordered" evidence="1">
    <location>
        <begin position="1024"/>
        <end position="1049"/>
    </location>
</feature>
<dbReference type="PANTHER" id="PTHR32063">
    <property type="match status" value="1"/>
</dbReference>
<dbReference type="InterPro" id="IPR027463">
    <property type="entry name" value="AcrB_DN_DC_subdom"/>
</dbReference>
<sequence length="1049" mass="112212">MLSELCIRRPVMTILLMVAFVAAGWFGFRQLPVAAVPRVDFPTIQVSAQLPGASPETMASSVAAILEKQFSSIAGITQMTSTSTLGSTQVVLQFDLNRNIDGAALDVQSAISTAQRQLPTDMTTPPSFRKVNPADQPILFLTLTSKTVRLSDIDRFAQSAILPQLSTLPGVAQVSIYGSQQYAVRVEADLDQLTARGLTLTDLQNALAAANSNQPVGSMTSGSRTAILDATGPIRYAAGYMPVVVSWQNGAPVRISDVANAIDSVQNNQTASWQDGTRGIVLAIQRQPDANTVAVVDAAKAILPKIKASMPPGVDVNVMNDRSKSIRAAIEDVEFTLGLSIVLVTIVIYFFLRSARATLIPAIALPISLIGTFAGMWLLNLSIDNISLLALTLCVGFVVDDAIVMLENIVRHVENGETPFQAALKGSREVGFTILSMTLSLIAVFLPVIFMGGVVGRMFSEFGYVIALAILISCIVSLTLTPMLCARLIREHDDSRREPLILRVFEASFSALTRLYTWSLRGAVNAPVIMLGVTFATFFVTVYLFNAIPKGFFPQEDTGLVSGSSLGPDDVSFDAMAARQQAVAELIRQDPDVTSVTSTVGGSGTNQVSAGRFFIQLKDKPERTADVGTVIGRLRRAAASVPGIQVYFQPVQSINIGGVQSRSQYQFALQSPDVDELRGYAQKVEARMRSIPGVLDVNSDLQIKARDAVLEIDRNAAARLGLTIDQIRNTLYAAYGTRQVSTIYAPENTYQVILEAAEKFGTTEEMLRKITVRTANNALVPLDSVAHVVEKPTAVSLSHIAQLPSVTISFNLAAGVSLSQAVDRINAAADEAGLPATISTSFQGAAQQFQDSTANIPFLLFAAILVVYIVLGILYESFIHPLTILSGLPSAGIGALLTLELFGLELSVIAMIGLIMLIGIVKKNAIMMVDFAVGRRAAGASAKEAIVEAATLRFRPIMMTTLSAILGALPIALGTGAGAELRQPLGVAVVGGLMMSQLLTLYITPVVYIAMEYMSDWFRRGKAAPPHRDADDLPEPEMHRPAPGLAAAE</sequence>
<feature type="transmembrane region" description="Helical" evidence="2">
    <location>
        <begin position="856"/>
        <end position="875"/>
    </location>
</feature>
<dbReference type="EMBL" id="JAUSVX010000005">
    <property type="protein sequence ID" value="MDQ0470339.1"/>
    <property type="molecule type" value="Genomic_DNA"/>
</dbReference>
<proteinExistence type="predicted"/>
<feature type="transmembrane region" description="Helical" evidence="2">
    <location>
        <begin position="895"/>
        <end position="921"/>
    </location>
</feature>
<feature type="transmembrane region" description="Helical" evidence="2">
    <location>
        <begin position="462"/>
        <end position="488"/>
    </location>
</feature>
<dbReference type="InterPro" id="IPR001036">
    <property type="entry name" value="Acrflvin-R"/>
</dbReference>
<dbReference type="PRINTS" id="PR00702">
    <property type="entry name" value="ACRIFLAVINRP"/>
</dbReference>
<keyword evidence="2" id="KW-1133">Transmembrane helix</keyword>
<dbReference type="Proteomes" id="UP001242480">
    <property type="component" value="Unassembled WGS sequence"/>
</dbReference>
<dbReference type="SUPFAM" id="SSF82693">
    <property type="entry name" value="Multidrug efflux transporter AcrB pore domain, PN1, PN2, PC1 and PC2 subdomains"/>
    <property type="match status" value="4"/>
</dbReference>
<comment type="caution">
    <text evidence="3">The sequence shown here is derived from an EMBL/GenBank/DDBJ whole genome shotgun (WGS) entry which is preliminary data.</text>
</comment>